<protein>
    <submittedName>
        <fullName evidence="2">Uncharacterized protein</fullName>
    </submittedName>
</protein>
<keyword evidence="3" id="KW-1185">Reference proteome</keyword>
<reference evidence="2 3" key="1">
    <citation type="submission" date="2024-05" db="EMBL/GenBank/DDBJ databases">
        <authorList>
            <person name="Yi C."/>
        </authorList>
    </citation>
    <scope>NUCLEOTIDE SEQUENCE [LARGE SCALE GENOMIC DNA]</scope>
    <source>
        <strain evidence="2 3">XS13</strain>
    </source>
</reference>
<organism evidence="2 3">
    <name type="scientific">Citricoccus nitrophenolicus</name>
    <dbReference type="NCBI Taxonomy" id="863575"/>
    <lineage>
        <taxon>Bacteria</taxon>
        <taxon>Bacillati</taxon>
        <taxon>Actinomycetota</taxon>
        <taxon>Actinomycetes</taxon>
        <taxon>Micrococcales</taxon>
        <taxon>Micrococcaceae</taxon>
        <taxon>Citricoccus</taxon>
    </lineage>
</organism>
<evidence type="ECO:0000256" key="1">
    <source>
        <dbReference type="SAM" id="Phobius"/>
    </source>
</evidence>
<keyword evidence="1" id="KW-1133">Transmembrane helix</keyword>
<evidence type="ECO:0000313" key="2">
    <source>
        <dbReference type="EMBL" id="MEO9249316.1"/>
    </source>
</evidence>
<dbReference type="Proteomes" id="UP001484097">
    <property type="component" value="Unassembled WGS sequence"/>
</dbReference>
<proteinExistence type="predicted"/>
<keyword evidence="1" id="KW-0812">Transmembrane</keyword>
<sequence>MATDDNGPSDPGAARAFIGSRPNLVGLAAFLAVFLAVVFASQSPLAAVLAGLLGYGAGYLLTPAVTRTYASGIPVHGASREDMAERLDEFQRTVRTHRSRLPPGADHELSTLGAHLREMINRWDDVARAPEQRMVLESVVYEYLPNTLEVFLRIPDSSKPAAAPEWTRQLQVLGSEVTRSRDAVLKHDLEAMRSNGRMLEQRFEDGDLRMFRENGL</sequence>
<dbReference type="EMBL" id="JBDXMX010000015">
    <property type="protein sequence ID" value="MEO9249316.1"/>
    <property type="molecule type" value="Genomic_DNA"/>
</dbReference>
<feature type="transmembrane region" description="Helical" evidence="1">
    <location>
        <begin position="47"/>
        <end position="66"/>
    </location>
</feature>
<evidence type="ECO:0000313" key="3">
    <source>
        <dbReference type="Proteomes" id="UP001484097"/>
    </source>
</evidence>
<keyword evidence="1" id="KW-0472">Membrane</keyword>
<name>A0ABV0IMC4_9MICC</name>
<accession>A0ABV0IMC4</accession>
<comment type="caution">
    <text evidence="2">The sequence shown here is derived from an EMBL/GenBank/DDBJ whole genome shotgun (WGS) entry which is preliminary data.</text>
</comment>
<gene>
    <name evidence="2" type="ORF">ABDK96_16680</name>
</gene>
<dbReference type="RefSeq" id="WP_309815988.1">
    <property type="nucleotide sequence ID" value="NZ_JBDXMX010000015.1"/>
</dbReference>
<feature type="transmembrane region" description="Helical" evidence="1">
    <location>
        <begin position="24"/>
        <end position="41"/>
    </location>
</feature>